<evidence type="ECO:0000256" key="1">
    <source>
        <dbReference type="SAM" id="Phobius"/>
    </source>
</evidence>
<feature type="transmembrane region" description="Helical" evidence="1">
    <location>
        <begin position="134"/>
        <end position="153"/>
    </location>
</feature>
<evidence type="ECO:0000313" key="2">
    <source>
        <dbReference type="EMBL" id="PPQ75237.1"/>
    </source>
</evidence>
<accession>A0A409W9P3</accession>
<dbReference type="InParanoid" id="A0A409W9P3"/>
<keyword evidence="1" id="KW-0812">Transmembrane</keyword>
<name>A0A409W9P3_9AGAR</name>
<dbReference type="EMBL" id="NHYE01005278">
    <property type="protein sequence ID" value="PPQ75237.1"/>
    <property type="molecule type" value="Genomic_DNA"/>
</dbReference>
<feature type="transmembrane region" description="Helical" evidence="1">
    <location>
        <begin position="173"/>
        <end position="196"/>
    </location>
</feature>
<keyword evidence="1" id="KW-0472">Membrane</keyword>
<feature type="transmembrane region" description="Helical" evidence="1">
    <location>
        <begin position="20"/>
        <end position="44"/>
    </location>
</feature>
<protein>
    <submittedName>
        <fullName evidence="2">Uncharacterized protein</fullName>
    </submittedName>
</protein>
<keyword evidence="1" id="KW-1133">Transmembrane helix</keyword>
<dbReference type="AlphaFoldDB" id="A0A409W9P3"/>
<reference evidence="2 3" key="1">
    <citation type="journal article" date="2018" name="Evol. Lett.">
        <title>Horizontal gene cluster transfer increased hallucinogenic mushroom diversity.</title>
        <authorList>
            <person name="Reynolds H.T."/>
            <person name="Vijayakumar V."/>
            <person name="Gluck-Thaler E."/>
            <person name="Korotkin H.B."/>
            <person name="Matheny P.B."/>
            <person name="Slot J.C."/>
        </authorList>
    </citation>
    <scope>NUCLEOTIDE SEQUENCE [LARGE SCALE GENOMIC DNA]</scope>
    <source>
        <strain evidence="2 3">SRW20</strain>
    </source>
</reference>
<keyword evidence="3" id="KW-1185">Reference proteome</keyword>
<feature type="transmembrane region" description="Helical" evidence="1">
    <location>
        <begin position="79"/>
        <end position="99"/>
    </location>
</feature>
<evidence type="ECO:0000313" key="3">
    <source>
        <dbReference type="Proteomes" id="UP000284706"/>
    </source>
</evidence>
<proteinExistence type="predicted"/>
<dbReference type="OrthoDB" id="3256800at2759"/>
<gene>
    <name evidence="2" type="ORF">CVT26_008693</name>
</gene>
<sequence>MIAETILQMRIYALYHRNKVVVIVMLVTFLACSTASATIMGISLKGAKGNIPTFFGGLKNAESTQWFQRTLSIYLTAKYAFPVYLIGSFECLLCCMVAIHGYRTYRDSRIVVGFGAFRVFHHERLSDILVRDSLLYFISIGAVYTACLVVWILDTVTSASTFYLVYDRESLQNFLIEAPAGFSIALSSVLACRLILNLRQVNEVRAVRYPFIVGSDGANTTLGITSS</sequence>
<comment type="caution">
    <text evidence="2">The sequence shown here is derived from an EMBL/GenBank/DDBJ whole genome shotgun (WGS) entry which is preliminary data.</text>
</comment>
<dbReference type="Proteomes" id="UP000284706">
    <property type="component" value="Unassembled WGS sequence"/>
</dbReference>
<organism evidence="2 3">
    <name type="scientific">Gymnopilus dilepis</name>
    <dbReference type="NCBI Taxonomy" id="231916"/>
    <lineage>
        <taxon>Eukaryota</taxon>
        <taxon>Fungi</taxon>
        <taxon>Dikarya</taxon>
        <taxon>Basidiomycota</taxon>
        <taxon>Agaricomycotina</taxon>
        <taxon>Agaricomycetes</taxon>
        <taxon>Agaricomycetidae</taxon>
        <taxon>Agaricales</taxon>
        <taxon>Agaricineae</taxon>
        <taxon>Hymenogastraceae</taxon>
        <taxon>Gymnopilus</taxon>
    </lineage>
</organism>